<feature type="transmembrane region" description="Helical" evidence="6">
    <location>
        <begin position="264"/>
        <end position="291"/>
    </location>
</feature>
<dbReference type="PANTHER" id="PTHR30250">
    <property type="entry name" value="PST FAMILY PREDICTED COLANIC ACID TRANSPORTER"/>
    <property type="match status" value="1"/>
</dbReference>
<gene>
    <name evidence="7" type="ORF">DWX53_08025</name>
</gene>
<keyword evidence="5 6" id="KW-0472">Membrane</keyword>
<keyword evidence="2" id="KW-1003">Cell membrane</keyword>
<dbReference type="Pfam" id="PF01943">
    <property type="entry name" value="Polysacc_synt"/>
    <property type="match status" value="1"/>
</dbReference>
<feature type="transmembrane region" description="Helical" evidence="6">
    <location>
        <begin position="125"/>
        <end position="146"/>
    </location>
</feature>
<evidence type="ECO:0000256" key="3">
    <source>
        <dbReference type="ARBA" id="ARBA00022692"/>
    </source>
</evidence>
<feature type="transmembrane region" description="Helical" evidence="6">
    <location>
        <begin position="338"/>
        <end position="358"/>
    </location>
</feature>
<feature type="transmembrane region" description="Helical" evidence="6">
    <location>
        <begin position="437"/>
        <end position="456"/>
    </location>
</feature>
<name>A0A412MCZ2_9FIRM</name>
<feature type="transmembrane region" description="Helical" evidence="6">
    <location>
        <begin position="95"/>
        <end position="119"/>
    </location>
</feature>
<dbReference type="InterPro" id="IPR002797">
    <property type="entry name" value="Polysacc_synth"/>
</dbReference>
<evidence type="ECO:0000313" key="8">
    <source>
        <dbReference type="Proteomes" id="UP000283630"/>
    </source>
</evidence>
<feature type="transmembrane region" description="Helical" evidence="6">
    <location>
        <begin position="370"/>
        <end position="389"/>
    </location>
</feature>
<sequence>MGGSILKRLNNKIQSIPVGAKSAVVYTASSVFTRGLAIISVPIFTRLMTTEQIGVVNIYNSWYSLISAFATLSLTSGGFAVAMKEYSDRRDEYESSILTLTSIVAIIIALAYAIAPLFWQKTLGLPNSLIVLMLIGFLFAPARDFWLSRQRYEYKYKFAGAVSIITAIVATLASIIAVVYMSNQDIEETALGRLFANYIIIYGVAATIWIYILLKGKKMYCKEYWQMSLAISIPLIGYNIAGQVLNVSDRMMIGRLVNNSAVGIYGTLYTVSSLSLLVWQAINASFVPYLFQNIEKKNHNIKKISNMLLEAYAVIAVLLTFFAPEIVKILATKEYYEAIYIMPSIAAGVFFTSYANLYSNIAVYYKKTKYVMYPAIVAAGINLVLNYIFIKLFGYMAAAYTTLFSYIVLALLQAFWSNKVCRENKNTINDIYDNKKLFILAVATTVVSLFAIPLYSNTILRYIFIIVAIAVALIIINKILKSEMIKNKKH</sequence>
<dbReference type="InterPro" id="IPR050833">
    <property type="entry name" value="Poly_Biosynth_Transport"/>
</dbReference>
<keyword evidence="3 6" id="KW-0812">Transmembrane</keyword>
<evidence type="ECO:0000256" key="5">
    <source>
        <dbReference type="ARBA" id="ARBA00023136"/>
    </source>
</evidence>
<feature type="transmembrane region" description="Helical" evidence="6">
    <location>
        <begin position="224"/>
        <end position="244"/>
    </location>
</feature>
<feature type="transmembrane region" description="Helical" evidence="6">
    <location>
        <begin position="194"/>
        <end position="212"/>
    </location>
</feature>
<feature type="transmembrane region" description="Helical" evidence="6">
    <location>
        <begin position="311"/>
        <end position="332"/>
    </location>
</feature>
<feature type="transmembrane region" description="Helical" evidence="6">
    <location>
        <begin position="23"/>
        <end position="43"/>
    </location>
</feature>
<evidence type="ECO:0000256" key="4">
    <source>
        <dbReference type="ARBA" id="ARBA00022989"/>
    </source>
</evidence>
<feature type="transmembrane region" description="Helical" evidence="6">
    <location>
        <begin position="63"/>
        <end position="83"/>
    </location>
</feature>
<evidence type="ECO:0000313" key="7">
    <source>
        <dbReference type="EMBL" id="RGT08965.1"/>
    </source>
</evidence>
<comment type="caution">
    <text evidence="7">The sequence shown here is derived from an EMBL/GenBank/DDBJ whole genome shotgun (WGS) entry which is preliminary data.</text>
</comment>
<protein>
    <submittedName>
        <fullName evidence="7">Polysaccharide biosynthesis protein</fullName>
    </submittedName>
</protein>
<evidence type="ECO:0000256" key="2">
    <source>
        <dbReference type="ARBA" id="ARBA00022475"/>
    </source>
</evidence>
<evidence type="ECO:0000256" key="6">
    <source>
        <dbReference type="SAM" id="Phobius"/>
    </source>
</evidence>
<comment type="subcellular location">
    <subcellularLocation>
        <location evidence="1">Cell membrane</location>
        <topology evidence="1">Multi-pass membrane protein</topology>
    </subcellularLocation>
</comment>
<dbReference type="EMBL" id="QRWH01000006">
    <property type="protein sequence ID" value="RGT08965.1"/>
    <property type="molecule type" value="Genomic_DNA"/>
</dbReference>
<reference evidence="7 8" key="1">
    <citation type="submission" date="2018-08" db="EMBL/GenBank/DDBJ databases">
        <title>A genome reference for cultivated species of the human gut microbiota.</title>
        <authorList>
            <person name="Zou Y."/>
            <person name="Xue W."/>
            <person name="Luo G."/>
        </authorList>
    </citation>
    <scope>NUCLEOTIDE SEQUENCE [LARGE SCALE GENOMIC DNA]</scope>
    <source>
        <strain evidence="7 8">AF19-4AC</strain>
    </source>
</reference>
<evidence type="ECO:0000256" key="1">
    <source>
        <dbReference type="ARBA" id="ARBA00004651"/>
    </source>
</evidence>
<dbReference type="AlphaFoldDB" id="A0A412MCZ2"/>
<feature type="transmembrane region" description="Helical" evidence="6">
    <location>
        <begin position="158"/>
        <end position="182"/>
    </location>
</feature>
<feature type="transmembrane region" description="Helical" evidence="6">
    <location>
        <begin position="395"/>
        <end position="416"/>
    </location>
</feature>
<dbReference type="GO" id="GO:0005886">
    <property type="term" value="C:plasma membrane"/>
    <property type="evidence" value="ECO:0007669"/>
    <property type="project" value="UniProtKB-SubCell"/>
</dbReference>
<proteinExistence type="predicted"/>
<organism evidence="7 8">
    <name type="scientific">Dorea formicigenerans</name>
    <dbReference type="NCBI Taxonomy" id="39486"/>
    <lineage>
        <taxon>Bacteria</taxon>
        <taxon>Bacillati</taxon>
        <taxon>Bacillota</taxon>
        <taxon>Clostridia</taxon>
        <taxon>Lachnospirales</taxon>
        <taxon>Lachnospiraceae</taxon>
        <taxon>Dorea</taxon>
    </lineage>
</organism>
<dbReference type="PANTHER" id="PTHR30250:SF11">
    <property type="entry name" value="O-ANTIGEN TRANSPORTER-RELATED"/>
    <property type="match status" value="1"/>
</dbReference>
<feature type="transmembrane region" description="Helical" evidence="6">
    <location>
        <begin position="462"/>
        <end position="480"/>
    </location>
</feature>
<keyword evidence="4 6" id="KW-1133">Transmembrane helix</keyword>
<accession>A0A412MCZ2</accession>
<dbReference type="Proteomes" id="UP000283630">
    <property type="component" value="Unassembled WGS sequence"/>
</dbReference>